<dbReference type="InterPro" id="IPR004089">
    <property type="entry name" value="MCPsignal_dom"/>
</dbReference>
<dbReference type="Pfam" id="PF00015">
    <property type="entry name" value="MCPsignal"/>
    <property type="match status" value="1"/>
</dbReference>
<dbReference type="NCBIfam" id="TIGR00229">
    <property type="entry name" value="sensory_box"/>
    <property type="match status" value="3"/>
</dbReference>
<dbReference type="GO" id="GO:0016020">
    <property type="term" value="C:membrane"/>
    <property type="evidence" value="ECO:0007669"/>
    <property type="project" value="InterPro"/>
</dbReference>
<dbReference type="InterPro" id="IPR000014">
    <property type="entry name" value="PAS"/>
</dbReference>
<dbReference type="InterPro" id="IPR000700">
    <property type="entry name" value="PAS-assoc_C"/>
</dbReference>
<evidence type="ECO:0000256" key="3">
    <source>
        <dbReference type="PROSITE-ProRule" id="PRU00284"/>
    </source>
</evidence>
<dbReference type="GO" id="GO:0007165">
    <property type="term" value="P:signal transduction"/>
    <property type="evidence" value="ECO:0007669"/>
    <property type="project" value="UniProtKB-KW"/>
</dbReference>
<dbReference type="Gene3D" id="3.30.450.20">
    <property type="entry name" value="PAS domain"/>
    <property type="match status" value="3"/>
</dbReference>
<evidence type="ECO:0000259" key="6">
    <source>
        <dbReference type="PROSITE" id="PS50111"/>
    </source>
</evidence>
<evidence type="ECO:0000313" key="10">
    <source>
        <dbReference type="EMBL" id="MBL3655747.1"/>
    </source>
</evidence>
<dbReference type="PANTHER" id="PTHR32089:SF112">
    <property type="entry name" value="LYSOZYME-LIKE PROTEIN-RELATED"/>
    <property type="match status" value="1"/>
</dbReference>
<evidence type="ECO:0000256" key="1">
    <source>
        <dbReference type="ARBA" id="ARBA00023224"/>
    </source>
</evidence>
<dbReference type="SUPFAM" id="SSF58104">
    <property type="entry name" value="Methyl-accepting chemotaxis protein (MCP) signaling domain"/>
    <property type="match status" value="1"/>
</dbReference>
<dbReference type="Pfam" id="PF00989">
    <property type="entry name" value="PAS"/>
    <property type="match status" value="1"/>
</dbReference>
<dbReference type="GO" id="GO:0006355">
    <property type="term" value="P:regulation of DNA-templated transcription"/>
    <property type="evidence" value="ECO:0007669"/>
    <property type="project" value="InterPro"/>
</dbReference>
<dbReference type="PANTHER" id="PTHR32089">
    <property type="entry name" value="METHYL-ACCEPTING CHEMOTAXIS PROTEIN MCPB"/>
    <property type="match status" value="1"/>
</dbReference>
<dbReference type="SUPFAM" id="SSF55785">
    <property type="entry name" value="PYP-like sensor domain (PAS domain)"/>
    <property type="match status" value="3"/>
</dbReference>
<dbReference type="Pfam" id="PF08447">
    <property type="entry name" value="PAS_3"/>
    <property type="match status" value="1"/>
</dbReference>
<dbReference type="EMBL" id="JAESIY010000003">
    <property type="protein sequence ID" value="MBL3655747.1"/>
    <property type="molecule type" value="Genomic_DNA"/>
</dbReference>
<dbReference type="SMART" id="SM00091">
    <property type="entry name" value="PAS"/>
    <property type="match status" value="3"/>
</dbReference>
<dbReference type="RefSeq" id="WP_202243431.1">
    <property type="nucleotide sequence ID" value="NZ_JAESIY010000003.1"/>
</dbReference>
<comment type="similarity">
    <text evidence="2">Belongs to the methyl-accepting chemotaxis (MCP) protein family.</text>
</comment>
<dbReference type="Proteomes" id="UP000659388">
    <property type="component" value="Unassembled WGS sequence"/>
</dbReference>
<dbReference type="CDD" id="cd00130">
    <property type="entry name" value="PAS"/>
    <property type="match status" value="3"/>
</dbReference>
<feature type="coiled-coil region" evidence="4">
    <location>
        <begin position="141"/>
        <end position="189"/>
    </location>
</feature>
<dbReference type="CDD" id="cd11386">
    <property type="entry name" value="MCP_signal"/>
    <property type="match status" value="1"/>
</dbReference>
<dbReference type="InterPro" id="IPR001610">
    <property type="entry name" value="PAC"/>
</dbReference>
<proteinExistence type="inferred from homology"/>
<dbReference type="AlphaFoldDB" id="A0A937F684"/>
<organism evidence="10 11">
    <name type="scientific">Fulvivirga sediminis</name>
    <dbReference type="NCBI Taxonomy" id="2803949"/>
    <lineage>
        <taxon>Bacteria</taxon>
        <taxon>Pseudomonadati</taxon>
        <taxon>Bacteroidota</taxon>
        <taxon>Cytophagia</taxon>
        <taxon>Cytophagales</taxon>
        <taxon>Fulvivirgaceae</taxon>
        <taxon>Fulvivirga</taxon>
    </lineage>
</organism>
<dbReference type="Gene3D" id="1.10.287.950">
    <property type="entry name" value="Methyl-accepting chemotaxis protein"/>
    <property type="match status" value="1"/>
</dbReference>
<evidence type="ECO:0000256" key="2">
    <source>
        <dbReference type="ARBA" id="ARBA00029447"/>
    </source>
</evidence>
<keyword evidence="4" id="KW-0175">Coiled coil</keyword>
<sequence length="786" mass="86746">MALEKKEQKEEIAIKKNSNGKVTSGKPAKSSTENVDFLQVLEGAALPVVMTNTKDEIIYFNESAEELFGYEREEVIGNPTSMLVPPQEEEIEAPELENGVSMESKVLTKEGKILDVWFTRSESINNNEKIFTAFIQDISKRKELEEQFQDQLEESKAQEEEMRQNMEELAATQEEMQRRQLEMEHLKSSVDAGWASIEFEPDGTIITANQNFLDVLGYSTPEEIAGKHHRIFCEKEYAESYEYKQLWNQLAAGKIQSGEFKRITSMGNPVWINASYTPVRDVEGRVVKVIKIASDITDMVEARTQGENIKKAVDAGWAYIEFEPAGTVVGCNQNFLKTFGYKDQSEIEGEHHRIFCDSKYTASHEYTQFWKDLANGINKNGEYARIRKDGKLIWLQAAYTPVRNAKGEIEKVIKIAADISEVKLPVLEVSKIIGEMAQGDLTKKFDFDSDGYVKEMGDALNVAIENLNALLGTIDESARQVASAADNMKGRTDGMKNNTAEMASAISQMAKGAQDQAQRTDESSKLAEQVLESAMSMETKSEIINKAAEKGVSSCEEGLKMIKNLVNNMSGINDSASLTSQSIQILTGRAEEIGRTLNVITDIAAQTNLLALNAAIEAARAGDAGRGFAVVAEEIRKLAEDSRKSAVDIEKIIGDVQKDTQSASKAIDIMTSSVKDGTGATKEAEKIFEEISTSSAETLELSKFIKEASSSQKSSVDIVAKNIEQIVVVAEETAAGTEEIATSSASLNGAMEDVSASSSQLTQISLELKQRVNKFKLKNHAEFTRR</sequence>
<dbReference type="InterPro" id="IPR013767">
    <property type="entry name" value="PAS_fold"/>
</dbReference>
<feature type="domain" description="HAMP" evidence="9">
    <location>
        <begin position="420"/>
        <end position="472"/>
    </location>
</feature>
<feature type="domain" description="Methyl-accepting transducer" evidence="6">
    <location>
        <begin position="491"/>
        <end position="748"/>
    </location>
</feature>
<evidence type="ECO:0000259" key="9">
    <source>
        <dbReference type="PROSITE" id="PS50885"/>
    </source>
</evidence>
<dbReference type="PROSITE" id="PS50112">
    <property type="entry name" value="PAS"/>
    <property type="match status" value="1"/>
</dbReference>
<keyword evidence="11" id="KW-1185">Reference proteome</keyword>
<dbReference type="InterPro" id="IPR004090">
    <property type="entry name" value="Chemotax_Me-accpt_rcpt"/>
</dbReference>
<dbReference type="InterPro" id="IPR035965">
    <property type="entry name" value="PAS-like_dom_sf"/>
</dbReference>
<evidence type="ECO:0000256" key="4">
    <source>
        <dbReference type="SAM" id="Coils"/>
    </source>
</evidence>
<feature type="domain" description="PAC" evidence="8">
    <location>
        <begin position="379"/>
        <end position="431"/>
    </location>
</feature>
<feature type="domain" description="PAC" evidence="8">
    <location>
        <begin position="256"/>
        <end position="308"/>
    </location>
</feature>
<accession>A0A937F684</accession>
<evidence type="ECO:0000313" key="11">
    <source>
        <dbReference type="Proteomes" id="UP000659388"/>
    </source>
</evidence>
<evidence type="ECO:0000259" key="7">
    <source>
        <dbReference type="PROSITE" id="PS50112"/>
    </source>
</evidence>
<evidence type="ECO:0000259" key="8">
    <source>
        <dbReference type="PROSITE" id="PS50113"/>
    </source>
</evidence>
<name>A0A937F684_9BACT</name>
<keyword evidence="1 3" id="KW-0807">Transducer</keyword>
<dbReference type="GO" id="GO:0004888">
    <property type="term" value="F:transmembrane signaling receptor activity"/>
    <property type="evidence" value="ECO:0007669"/>
    <property type="project" value="InterPro"/>
</dbReference>
<feature type="domain" description="PAC" evidence="8">
    <location>
        <begin position="100"/>
        <end position="150"/>
    </location>
</feature>
<dbReference type="GO" id="GO:0006935">
    <property type="term" value="P:chemotaxis"/>
    <property type="evidence" value="ECO:0007669"/>
    <property type="project" value="InterPro"/>
</dbReference>
<dbReference type="PRINTS" id="PR00260">
    <property type="entry name" value="CHEMTRNSDUCR"/>
</dbReference>
<protein>
    <submittedName>
        <fullName evidence="10">PAS domain S-box protein</fullName>
    </submittedName>
</protein>
<dbReference type="PROSITE" id="PS50113">
    <property type="entry name" value="PAC"/>
    <property type="match status" value="3"/>
</dbReference>
<dbReference type="PROSITE" id="PS50111">
    <property type="entry name" value="CHEMOTAXIS_TRANSDUC_2"/>
    <property type="match status" value="1"/>
</dbReference>
<comment type="caution">
    <text evidence="10">The sequence shown here is derived from an EMBL/GenBank/DDBJ whole genome shotgun (WGS) entry which is preliminary data.</text>
</comment>
<reference evidence="10" key="1">
    <citation type="submission" date="2021-01" db="EMBL/GenBank/DDBJ databases">
        <title>Fulvivirga kasyanovii gen. nov., sp nov., a novel member of the phylum Bacteroidetes isolated from seawater in a mussel farm.</title>
        <authorList>
            <person name="Zhao L.-H."/>
            <person name="Wang Z.-J."/>
        </authorList>
    </citation>
    <scope>NUCLEOTIDE SEQUENCE</scope>
    <source>
        <strain evidence="10">2943</strain>
    </source>
</reference>
<dbReference type="SMART" id="SM00283">
    <property type="entry name" value="MA"/>
    <property type="match status" value="1"/>
</dbReference>
<dbReference type="InterPro" id="IPR003660">
    <property type="entry name" value="HAMP_dom"/>
</dbReference>
<dbReference type="Pfam" id="PF13426">
    <property type="entry name" value="PAS_9"/>
    <property type="match status" value="1"/>
</dbReference>
<dbReference type="PROSITE" id="PS50885">
    <property type="entry name" value="HAMP"/>
    <property type="match status" value="1"/>
</dbReference>
<feature type="compositionally biased region" description="Basic and acidic residues" evidence="5">
    <location>
        <begin position="1"/>
        <end position="14"/>
    </location>
</feature>
<feature type="domain" description="PAS" evidence="7">
    <location>
        <begin position="33"/>
        <end position="103"/>
    </location>
</feature>
<dbReference type="SMART" id="SM00086">
    <property type="entry name" value="PAC"/>
    <property type="match status" value="3"/>
</dbReference>
<evidence type="ECO:0000256" key="5">
    <source>
        <dbReference type="SAM" id="MobiDB-lite"/>
    </source>
</evidence>
<feature type="region of interest" description="Disordered" evidence="5">
    <location>
        <begin position="1"/>
        <end position="30"/>
    </location>
</feature>
<dbReference type="InterPro" id="IPR013655">
    <property type="entry name" value="PAS_fold_3"/>
</dbReference>
<gene>
    <name evidence="10" type="ORF">JL102_06380</name>
</gene>